<accession>A0A0B0H808</accession>
<evidence type="ECO:0000313" key="2">
    <source>
        <dbReference type="Proteomes" id="UP000030856"/>
    </source>
</evidence>
<dbReference type="EMBL" id="JRAA01000005">
    <property type="protein sequence ID" value="KHF23994.1"/>
    <property type="molecule type" value="Genomic_DNA"/>
</dbReference>
<gene>
    <name evidence="1" type="ORF">JV46_01110</name>
</gene>
<sequence length="105" mass="11745">MYPIRTVDKSINWTVNRSVSNPDRQQECINWTVEGKVSNGTVNKRLSNPDYRQKCSQVPNRTVNGRLQSRIVVYGGIVLGWTSQGGIGQIGQVKEAIGKTRQDRG</sequence>
<evidence type="ECO:0000313" key="1">
    <source>
        <dbReference type="EMBL" id="KHF23994.1"/>
    </source>
</evidence>
<proteinExistence type="predicted"/>
<protein>
    <submittedName>
        <fullName evidence="1">Uncharacterized protein</fullName>
    </submittedName>
</protein>
<keyword evidence="2" id="KW-1185">Reference proteome</keyword>
<organism evidence="1 2">
    <name type="scientific">Solemya velum gill symbiont</name>
    <dbReference type="NCBI Taxonomy" id="2340"/>
    <lineage>
        <taxon>Bacteria</taxon>
        <taxon>Pseudomonadati</taxon>
        <taxon>Pseudomonadota</taxon>
        <taxon>Gammaproteobacteria</taxon>
        <taxon>sulfur-oxidizing symbionts</taxon>
    </lineage>
</organism>
<comment type="caution">
    <text evidence="1">The sequence shown here is derived from an EMBL/GenBank/DDBJ whole genome shotgun (WGS) entry which is preliminary data.</text>
</comment>
<reference evidence="1 2" key="1">
    <citation type="journal article" date="2014" name="BMC Genomics">
        <title>The genome of the intracellular bacterium of the coastal bivalve, Solemya velum: a blueprint for thriving in and out of symbiosis.</title>
        <authorList>
            <person name="Dmytrenko O."/>
            <person name="Russell S.L."/>
            <person name="Loo W.T."/>
            <person name="Fontanez K.M."/>
            <person name="Liao L."/>
            <person name="Roeselers G."/>
            <person name="Sharma R."/>
            <person name="Stewart F.J."/>
            <person name="Newton I.L."/>
            <person name="Woyke T."/>
            <person name="Wu D."/>
            <person name="Lang J.M."/>
            <person name="Eisen J.A."/>
            <person name="Cavanaugh C.M."/>
        </authorList>
    </citation>
    <scope>NUCLEOTIDE SEQUENCE [LARGE SCALE GENOMIC DNA]</scope>
    <source>
        <strain evidence="1 2">WH</strain>
    </source>
</reference>
<dbReference type="Proteomes" id="UP000030856">
    <property type="component" value="Unassembled WGS sequence"/>
</dbReference>
<name>A0A0B0H808_SOVGS</name>
<dbReference type="AlphaFoldDB" id="A0A0B0H808"/>